<evidence type="ECO:0000313" key="1">
    <source>
        <dbReference type="EMBL" id="KAI4308615.1"/>
    </source>
</evidence>
<organism evidence="1 2">
    <name type="scientific">Bauhinia variegata</name>
    <name type="common">Purple orchid tree</name>
    <name type="synonym">Phanera variegata</name>
    <dbReference type="NCBI Taxonomy" id="167791"/>
    <lineage>
        <taxon>Eukaryota</taxon>
        <taxon>Viridiplantae</taxon>
        <taxon>Streptophyta</taxon>
        <taxon>Embryophyta</taxon>
        <taxon>Tracheophyta</taxon>
        <taxon>Spermatophyta</taxon>
        <taxon>Magnoliopsida</taxon>
        <taxon>eudicotyledons</taxon>
        <taxon>Gunneridae</taxon>
        <taxon>Pentapetalae</taxon>
        <taxon>rosids</taxon>
        <taxon>fabids</taxon>
        <taxon>Fabales</taxon>
        <taxon>Fabaceae</taxon>
        <taxon>Cercidoideae</taxon>
        <taxon>Cercideae</taxon>
        <taxon>Bauhiniinae</taxon>
        <taxon>Bauhinia</taxon>
    </lineage>
</organism>
<name>A0ACB9LG69_BAUVA</name>
<accession>A0ACB9LG69</accession>
<sequence>MEVEETGGFHVSSANEINMTENMTLTETLEKIKSLGLGTRKRKKSKYLSHPYINSKPRQTGLPAETEDSKTLHISNEADGSDISNRYRVSLYNEEAELATSLVNVEAQNSGNPVRNISLDRKTSMGRRYEKPANAVTHKGKSLSSLSDINFNNTASDFLLKDFLQKLKQKGRMEEVTLSLQTQYIGMKNLNGRGVGIPSQGKRGHKRKTKGVGTLENPSTQSTSALPVGDGKSINCSSLVIDLKLVSPHGNGDIPQKLDGRNKEELGFMGSNPALSASIPFGKTGKRGRKRKIKPTTQTHDLNVASLESNSLKKEFQDANGQVEYKCYRRRNKMELKSENLKSSRVGVGPNGFTCLFLKFAPGVSVPSREDLAATFNRFGPLKESEMQLLEDAGIAQIVFVNGADAGDAFRSMVENKPFGTTLIDCKLHLPASHSPGKLLAVPASPSGSKPLPSGAPSMDFIRQNLQMMTLMLENSGDDISPQMRAKLEDEIRNLMSKVEEICGERGSPGSNSGQ</sequence>
<dbReference type="EMBL" id="CM039437">
    <property type="protein sequence ID" value="KAI4308615.1"/>
    <property type="molecule type" value="Genomic_DNA"/>
</dbReference>
<keyword evidence="2" id="KW-1185">Reference proteome</keyword>
<protein>
    <submittedName>
        <fullName evidence="1">Uncharacterized protein</fullName>
    </submittedName>
</protein>
<evidence type="ECO:0000313" key="2">
    <source>
        <dbReference type="Proteomes" id="UP000828941"/>
    </source>
</evidence>
<dbReference type="Proteomes" id="UP000828941">
    <property type="component" value="Chromosome 12"/>
</dbReference>
<proteinExistence type="predicted"/>
<comment type="caution">
    <text evidence="1">The sequence shown here is derived from an EMBL/GenBank/DDBJ whole genome shotgun (WGS) entry which is preliminary data.</text>
</comment>
<reference evidence="1 2" key="1">
    <citation type="journal article" date="2022" name="DNA Res.">
        <title>Chromosomal-level genome assembly of the orchid tree Bauhinia variegata (Leguminosae; Cercidoideae) supports the allotetraploid origin hypothesis of Bauhinia.</title>
        <authorList>
            <person name="Zhong Y."/>
            <person name="Chen Y."/>
            <person name="Zheng D."/>
            <person name="Pang J."/>
            <person name="Liu Y."/>
            <person name="Luo S."/>
            <person name="Meng S."/>
            <person name="Qian L."/>
            <person name="Wei D."/>
            <person name="Dai S."/>
            <person name="Zhou R."/>
        </authorList>
    </citation>
    <scope>NUCLEOTIDE SEQUENCE [LARGE SCALE GENOMIC DNA]</scope>
    <source>
        <strain evidence="1">BV-YZ2020</strain>
    </source>
</reference>
<gene>
    <name evidence="1" type="ORF">L6164_031671</name>
</gene>